<proteinExistence type="predicted"/>
<dbReference type="RefSeq" id="WP_007564066.1">
    <property type="nucleotide sequence ID" value="NZ_JARVWR010000020.1"/>
</dbReference>
<gene>
    <name evidence="1" type="ORF">QO001_005750</name>
</gene>
<dbReference type="AlphaFoldDB" id="A0AAJ1U2J8"/>
<dbReference type="Pfam" id="PF11848">
    <property type="entry name" value="DUF3368"/>
    <property type="match status" value="1"/>
</dbReference>
<dbReference type="Proteomes" id="UP001223420">
    <property type="component" value="Unassembled WGS sequence"/>
</dbReference>
<accession>A0AAJ1U2J8</accession>
<dbReference type="PANTHER" id="PTHR39550:SF1">
    <property type="entry name" value="SLL0658 PROTEIN"/>
    <property type="match status" value="1"/>
</dbReference>
<comment type="caution">
    <text evidence="1">The sequence shown here is derived from an EMBL/GenBank/DDBJ whole genome shotgun (WGS) entry which is preliminary data.</text>
</comment>
<reference evidence="1" key="1">
    <citation type="submission" date="2023-07" db="EMBL/GenBank/DDBJ databases">
        <title>Genomic Encyclopedia of Type Strains, Phase IV (KMG-IV): sequencing the most valuable type-strain genomes for metagenomic binning, comparative biology and taxonomic classification.</title>
        <authorList>
            <person name="Goeker M."/>
        </authorList>
    </citation>
    <scope>NUCLEOTIDE SEQUENCE</scope>
    <source>
        <strain evidence="1">DSM 19569</strain>
    </source>
</reference>
<protein>
    <submittedName>
        <fullName evidence="1">Nucleic acid-binding protein</fullName>
    </submittedName>
</protein>
<dbReference type="InterPro" id="IPR021799">
    <property type="entry name" value="PIN-like_prokaryotic"/>
</dbReference>
<organism evidence="1 2">
    <name type="scientific">Methylobacterium brachiatum</name>
    <dbReference type="NCBI Taxonomy" id="269660"/>
    <lineage>
        <taxon>Bacteria</taxon>
        <taxon>Pseudomonadati</taxon>
        <taxon>Pseudomonadota</taxon>
        <taxon>Alphaproteobacteria</taxon>
        <taxon>Hyphomicrobiales</taxon>
        <taxon>Methylobacteriaceae</taxon>
        <taxon>Methylobacterium</taxon>
    </lineage>
</organism>
<dbReference type="EMBL" id="JAUSWL010000018">
    <property type="protein sequence ID" value="MDQ0546798.1"/>
    <property type="molecule type" value="Genomic_DNA"/>
</dbReference>
<sequence>MRVVVADTGPLNYLVLIGHVSVLPVLFETVFVPEAVRAELDHPETPPPVRAWIAAPPRWLDIRPSPVGPDADLQALDEGEREAILLAPTLGAELILMDDRAGVAAARGRGLAVTGTLGLLDLAARHGLIDLEAAFARLRATSFRCRPDLFDTILAAHRTVS</sequence>
<dbReference type="PANTHER" id="PTHR39550">
    <property type="entry name" value="SLL0658 PROTEIN"/>
    <property type="match status" value="1"/>
</dbReference>
<name>A0AAJ1U2J8_9HYPH</name>
<evidence type="ECO:0000313" key="2">
    <source>
        <dbReference type="Proteomes" id="UP001223420"/>
    </source>
</evidence>
<evidence type="ECO:0000313" key="1">
    <source>
        <dbReference type="EMBL" id="MDQ0546798.1"/>
    </source>
</evidence>